<reference evidence="1" key="1">
    <citation type="submission" date="2018-02" db="EMBL/GenBank/DDBJ databases">
        <title>Rhizophora mucronata_Transcriptome.</title>
        <authorList>
            <person name="Meera S.P."/>
            <person name="Sreeshan A."/>
            <person name="Augustine A."/>
        </authorList>
    </citation>
    <scope>NUCLEOTIDE SEQUENCE</scope>
    <source>
        <tissue evidence="1">Leaf</tissue>
    </source>
</reference>
<proteinExistence type="predicted"/>
<name>A0A2P2PT23_RHIMU</name>
<dbReference type="AlphaFoldDB" id="A0A2P2PT23"/>
<dbReference type="EMBL" id="GGEC01077396">
    <property type="protein sequence ID" value="MBX57880.1"/>
    <property type="molecule type" value="Transcribed_RNA"/>
</dbReference>
<accession>A0A2P2PT23</accession>
<evidence type="ECO:0000313" key="1">
    <source>
        <dbReference type="EMBL" id="MBX57880.1"/>
    </source>
</evidence>
<organism evidence="1">
    <name type="scientific">Rhizophora mucronata</name>
    <name type="common">Asiatic mangrove</name>
    <dbReference type="NCBI Taxonomy" id="61149"/>
    <lineage>
        <taxon>Eukaryota</taxon>
        <taxon>Viridiplantae</taxon>
        <taxon>Streptophyta</taxon>
        <taxon>Embryophyta</taxon>
        <taxon>Tracheophyta</taxon>
        <taxon>Spermatophyta</taxon>
        <taxon>Magnoliopsida</taxon>
        <taxon>eudicotyledons</taxon>
        <taxon>Gunneridae</taxon>
        <taxon>Pentapetalae</taxon>
        <taxon>rosids</taxon>
        <taxon>fabids</taxon>
        <taxon>Malpighiales</taxon>
        <taxon>Rhizophoraceae</taxon>
        <taxon>Rhizophora</taxon>
    </lineage>
</organism>
<sequence>MDALQGSLCPFIESPVAFGSVQGVIQCSYGKNKIGNLDLKNFFLP</sequence>
<protein>
    <submittedName>
        <fullName evidence="1">Uncharacterized protein</fullName>
    </submittedName>
</protein>